<accession>A0ABS2QDF0</accession>
<dbReference type="Gene3D" id="3.90.79.10">
    <property type="entry name" value="Nucleoside Triphosphate Pyrophosphohydrolase"/>
    <property type="match status" value="1"/>
</dbReference>
<gene>
    <name evidence="3" type="ORF">JOC77_000573</name>
</gene>
<evidence type="ECO:0000259" key="2">
    <source>
        <dbReference type="PROSITE" id="PS51462"/>
    </source>
</evidence>
<name>A0ABS2QDF0_9BACI</name>
<dbReference type="PANTHER" id="PTHR43736:SF1">
    <property type="entry name" value="DIHYDRONEOPTERIN TRIPHOSPHATE DIPHOSPHATASE"/>
    <property type="match status" value="1"/>
</dbReference>
<comment type="caution">
    <text evidence="3">The sequence shown here is derived from an EMBL/GenBank/DDBJ whole genome shotgun (WGS) entry which is preliminary data.</text>
</comment>
<reference evidence="3 4" key="1">
    <citation type="submission" date="2021-01" db="EMBL/GenBank/DDBJ databases">
        <title>Genomic Encyclopedia of Type Strains, Phase IV (KMG-IV): sequencing the most valuable type-strain genomes for metagenomic binning, comparative biology and taxonomic classification.</title>
        <authorList>
            <person name="Goeker M."/>
        </authorList>
    </citation>
    <scope>NUCLEOTIDE SEQUENCE [LARGE SCALE GENOMIC DNA]</scope>
    <source>
        <strain evidence="3 4">DSM 105482</strain>
    </source>
</reference>
<evidence type="ECO:0000313" key="4">
    <source>
        <dbReference type="Proteomes" id="UP000823486"/>
    </source>
</evidence>
<dbReference type="PROSITE" id="PS51462">
    <property type="entry name" value="NUDIX"/>
    <property type="match status" value="1"/>
</dbReference>
<dbReference type="InterPro" id="IPR000086">
    <property type="entry name" value="NUDIX_hydrolase_dom"/>
</dbReference>
<organism evidence="3 4">
    <name type="scientific">Peribacillus deserti</name>
    <dbReference type="NCBI Taxonomy" id="673318"/>
    <lineage>
        <taxon>Bacteria</taxon>
        <taxon>Bacillati</taxon>
        <taxon>Bacillota</taxon>
        <taxon>Bacilli</taxon>
        <taxon>Bacillales</taxon>
        <taxon>Bacillaceae</taxon>
        <taxon>Peribacillus</taxon>
    </lineage>
</organism>
<dbReference type="Pfam" id="PF00293">
    <property type="entry name" value="NUDIX"/>
    <property type="match status" value="1"/>
</dbReference>
<dbReference type="RefSeq" id="WP_204538243.1">
    <property type="nucleotide sequence ID" value="NZ_JAFBFI010000002.1"/>
</dbReference>
<evidence type="ECO:0000313" key="3">
    <source>
        <dbReference type="EMBL" id="MBM7691168.1"/>
    </source>
</evidence>
<dbReference type="SUPFAM" id="SSF55811">
    <property type="entry name" value="Nudix"/>
    <property type="match status" value="1"/>
</dbReference>
<dbReference type="PANTHER" id="PTHR43736">
    <property type="entry name" value="ADP-RIBOSE PYROPHOSPHATASE"/>
    <property type="match status" value="1"/>
</dbReference>
<protein>
    <submittedName>
        <fullName evidence="3">NADH pyrophosphatase NudC (Nudix superfamily)</fullName>
    </submittedName>
</protein>
<keyword evidence="4" id="KW-1185">Reference proteome</keyword>
<feature type="domain" description="Nudix hydrolase" evidence="2">
    <location>
        <begin position="1"/>
        <end position="134"/>
    </location>
</feature>
<dbReference type="InterPro" id="IPR015797">
    <property type="entry name" value="NUDIX_hydrolase-like_dom_sf"/>
</dbReference>
<comment type="similarity">
    <text evidence="1">Belongs to the Nudix hydrolase family.</text>
</comment>
<proteinExistence type="inferred from homology"/>
<evidence type="ECO:0000256" key="1">
    <source>
        <dbReference type="ARBA" id="ARBA00005582"/>
    </source>
</evidence>
<sequence>MFIVNVEGAIFKEDLWLIIKRSLLEEHAAGLLTFVEGKVDEEGFSSDILETSLKREIAEEVGVSIKNPCYINSSSFIADDGSQVINIVFLCEYESGEAYPKCRDEVESVIWISYEEIRNHPQSPLWLLNNLKQAEQAKRKCIQTRVKQ</sequence>
<dbReference type="EMBL" id="JAFBFI010000002">
    <property type="protein sequence ID" value="MBM7691168.1"/>
    <property type="molecule type" value="Genomic_DNA"/>
</dbReference>
<dbReference type="Proteomes" id="UP000823486">
    <property type="component" value="Unassembled WGS sequence"/>
</dbReference>